<accession>A0A1T4XAZ0</accession>
<keyword evidence="3 6" id="KW-0963">Cytoplasm</keyword>
<evidence type="ECO:0000313" key="7">
    <source>
        <dbReference type="EMBL" id="SKA86305.1"/>
    </source>
</evidence>
<dbReference type="GO" id="GO:0044780">
    <property type="term" value="P:bacterial-type flagellum assembly"/>
    <property type="evidence" value="ECO:0007669"/>
    <property type="project" value="InterPro"/>
</dbReference>
<comment type="similarity">
    <text evidence="2 6">Belongs to the FliS family.</text>
</comment>
<keyword evidence="7" id="KW-0282">Flagellum</keyword>
<dbReference type="OrthoDB" id="1524959at2"/>
<name>A0A1T4XAZ0_9CLOT</name>
<dbReference type="PANTHER" id="PTHR34773">
    <property type="entry name" value="FLAGELLAR SECRETION CHAPERONE FLIS"/>
    <property type="match status" value="1"/>
</dbReference>
<reference evidence="8" key="1">
    <citation type="submission" date="2017-02" db="EMBL/GenBank/DDBJ databases">
        <authorList>
            <person name="Varghese N."/>
            <person name="Submissions S."/>
        </authorList>
    </citation>
    <scope>NUCLEOTIDE SEQUENCE [LARGE SCALE GENOMIC DNA]</scope>
    <source>
        <strain evidence="8">USBA 833</strain>
    </source>
</reference>
<dbReference type="CDD" id="cd16098">
    <property type="entry name" value="FliS"/>
    <property type="match status" value="1"/>
</dbReference>
<dbReference type="Pfam" id="PF02561">
    <property type="entry name" value="FliS"/>
    <property type="match status" value="1"/>
</dbReference>
<dbReference type="RefSeq" id="WP_078696310.1">
    <property type="nucleotide sequence ID" value="NZ_FUYH01000007.1"/>
</dbReference>
<dbReference type="Gene3D" id="1.20.120.340">
    <property type="entry name" value="Flagellar protein FliS"/>
    <property type="match status" value="1"/>
</dbReference>
<dbReference type="NCBIfam" id="TIGR00208">
    <property type="entry name" value="fliS"/>
    <property type="match status" value="1"/>
</dbReference>
<evidence type="ECO:0000256" key="1">
    <source>
        <dbReference type="ARBA" id="ARBA00004514"/>
    </source>
</evidence>
<evidence type="ECO:0000256" key="6">
    <source>
        <dbReference type="PIRNR" id="PIRNR039090"/>
    </source>
</evidence>
<dbReference type="STRING" id="1147123.SAMN05443428_10769"/>
<gene>
    <name evidence="7" type="ORF">SAMN05443428_10769</name>
</gene>
<dbReference type="EMBL" id="FUYH01000007">
    <property type="protein sequence ID" value="SKA86305.1"/>
    <property type="molecule type" value="Genomic_DNA"/>
</dbReference>
<evidence type="ECO:0000256" key="4">
    <source>
        <dbReference type="ARBA" id="ARBA00022795"/>
    </source>
</evidence>
<evidence type="ECO:0000256" key="5">
    <source>
        <dbReference type="ARBA" id="ARBA00023186"/>
    </source>
</evidence>
<dbReference type="InterPro" id="IPR036584">
    <property type="entry name" value="FliS_sf"/>
</dbReference>
<dbReference type="SUPFAM" id="SSF101116">
    <property type="entry name" value="Flagellar export chaperone FliS"/>
    <property type="match status" value="1"/>
</dbReference>
<dbReference type="InterPro" id="IPR003713">
    <property type="entry name" value="FliS"/>
</dbReference>
<keyword evidence="8" id="KW-1185">Reference proteome</keyword>
<organism evidence="7 8">
    <name type="scientific">Caloramator quimbayensis</name>
    <dbReference type="NCBI Taxonomy" id="1147123"/>
    <lineage>
        <taxon>Bacteria</taxon>
        <taxon>Bacillati</taxon>
        <taxon>Bacillota</taxon>
        <taxon>Clostridia</taxon>
        <taxon>Eubacteriales</taxon>
        <taxon>Clostridiaceae</taxon>
        <taxon>Caloramator</taxon>
    </lineage>
</organism>
<evidence type="ECO:0000256" key="2">
    <source>
        <dbReference type="ARBA" id="ARBA00008787"/>
    </source>
</evidence>
<evidence type="ECO:0000256" key="3">
    <source>
        <dbReference type="ARBA" id="ARBA00022490"/>
    </source>
</evidence>
<keyword evidence="4 6" id="KW-1005">Bacterial flagellum biogenesis</keyword>
<dbReference type="Proteomes" id="UP000190105">
    <property type="component" value="Unassembled WGS sequence"/>
</dbReference>
<dbReference type="GO" id="GO:0071973">
    <property type="term" value="P:bacterial-type flagellum-dependent cell motility"/>
    <property type="evidence" value="ECO:0007669"/>
    <property type="project" value="TreeGrafter"/>
</dbReference>
<protein>
    <recommendedName>
        <fullName evidence="6">Flagellar secretion chaperone FliS</fullName>
    </recommendedName>
</protein>
<dbReference type="GO" id="GO:0005829">
    <property type="term" value="C:cytosol"/>
    <property type="evidence" value="ECO:0007669"/>
    <property type="project" value="UniProtKB-SubCell"/>
</dbReference>
<dbReference type="PIRSF" id="PIRSF039090">
    <property type="entry name" value="Flis"/>
    <property type="match status" value="1"/>
</dbReference>
<keyword evidence="7" id="KW-0966">Cell projection</keyword>
<sequence>MINGSNALNAYQQSSVNTASKEKLLLMLYDGLVKFIKQGINGIEEKDINKTNTNFIKAQNIILEFMSTLNMEAGGEISKSLMALYDYMHRRLIEANIKKDIDIAKEVLGFAEELKETFEEAYKMLKK</sequence>
<dbReference type="AlphaFoldDB" id="A0A1T4XAZ0"/>
<dbReference type="PANTHER" id="PTHR34773:SF1">
    <property type="entry name" value="FLAGELLAR SECRETION CHAPERONE FLIS"/>
    <property type="match status" value="1"/>
</dbReference>
<comment type="subcellular location">
    <subcellularLocation>
        <location evidence="1 6">Cytoplasm</location>
        <location evidence="1 6">Cytosol</location>
    </subcellularLocation>
</comment>
<keyword evidence="5" id="KW-0143">Chaperone</keyword>
<proteinExistence type="inferred from homology"/>
<keyword evidence="7" id="KW-0969">Cilium</keyword>
<evidence type="ECO:0000313" key="8">
    <source>
        <dbReference type="Proteomes" id="UP000190105"/>
    </source>
</evidence>